<accession>A0ABQ4K6A2</accession>
<name>A0ABQ4K6A2_9BACI</name>
<evidence type="ECO:0000313" key="6">
    <source>
        <dbReference type="Proteomes" id="UP000680279"/>
    </source>
</evidence>
<dbReference type="InterPro" id="IPR004995">
    <property type="entry name" value="Spore_Ger"/>
</dbReference>
<reference evidence="5 6" key="1">
    <citation type="submission" date="2021-03" db="EMBL/GenBank/DDBJ databases">
        <title>Antimicrobial resistance genes in bacteria isolated from Japanese honey, and their potential for conferring macrolide and lincosamide resistance in the American foulbrood pathogen Paenibacillus larvae.</title>
        <authorList>
            <person name="Okamoto M."/>
            <person name="Kumagai M."/>
            <person name="Kanamori H."/>
            <person name="Takamatsu D."/>
        </authorList>
    </citation>
    <scope>NUCLEOTIDE SEQUENCE [LARGE SCALE GENOMIC DNA]</scope>
    <source>
        <strain evidence="5 6">J1TS3</strain>
    </source>
</reference>
<feature type="region of interest" description="Disordered" evidence="4">
    <location>
        <begin position="143"/>
        <end position="167"/>
    </location>
</feature>
<dbReference type="PANTHER" id="PTHR22550">
    <property type="entry name" value="SPORE GERMINATION PROTEIN"/>
    <property type="match status" value="1"/>
</dbReference>
<comment type="similarity">
    <text evidence="2">Belongs to the GerABKA family.</text>
</comment>
<evidence type="ECO:0000313" key="5">
    <source>
        <dbReference type="EMBL" id="GIN20702.1"/>
    </source>
</evidence>
<comment type="caution">
    <text evidence="5">The sequence shown here is derived from an EMBL/GenBank/DDBJ whole genome shotgun (WGS) entry which is preliminary data.</text>
</comment>
<dbReference type="InterPro" id="IPR050768">
    <property type="entry name" value="UPF0353/GerABKA_families"/>
</dbReference>
<dbReference type="Proteomes" id="UP000680279">
    <property type="component" value="Unassembled WGS sequence"/>
</dbReference>
<evidence type="ECO:0000256" key="4">
    <source>
        <dbReference type="SAM" id="MobiDB-lite"/>
    </source>
</evidence>
<proteinExistence type="inferred from homology"/>
<comment type="subcellular location">
    <subcellularLocation>
        <location evidence="1">Membrane</location>
        <topology evidence="1">Multi-pass membrane protein</topology>
    </subcellularLocation>
</comment>
<evidence type="ECO:0000256" key="2">
    <source>
        <dbReference type="ARBA" id="ARBA00005278"/>
    </source>
</evidence>
<dbReference type="Pfam" id="PF03323">
    <property type="entry name" value="GerA"/>
    <property type="match status" value="1"/>
</dbReference>
<evidence type="ECO:0008006" key="7">
    <source>
        <dbReference type="Google" id="ProtNLM"/>
    </source>
</evidence>
<dbReference type="EMBL" id="BOQT01000005">
    <property type="protein sequence ID" value="GIN20702.1"/>
    <property type="molecule type" value="Genomic_DNA"/>
</dbReference>
<organism evidence="5 6">
    <name type="scientific">Siminovitchia fordii</name>
    <dbReference type="NCBI Taxonomy" id="254759"/>
    <lineage>
        <taxon>Bacteria</taxon>
        <taxon>Bacillati</taxon>
        <taxon>Bacillota</taxon>
        <taxon>Bacilli</taxon>
        <taxon>Bacillales</taxon>
        <taxon>Bacillaceae</taxon>
        <taxon>Siminovitchia</taxon>
    </lineage>
</organism>
<dbReference type="PANTHER" id="PTHR22550:SF5">
    <property type="entry name" value="LEUCINE ZIPPER PROTEIN 4"/>
    <property type="match status" value="1"/>
</dbReference>
<sequence>MSSLFKRTRKKLFEKSDKKIEESDFLSPSLPDNLTVIKQQTGNSQDIVIRPLKTEASPVANLAIVYVDGIVDAATVNEFIFESIMANPRQYEGTSEALLQHLADNGVALGSLKTVQEWKDLFQELMDGNTIVLINGTNQAISAGTKGGEHRSVEQPESQVTVRGPRDGFNESIQTNIALVRRRIRNPNLWTESMKIGRMTKTNVTIMYLKGAVNEKIVDEVRNRLNTIDIDSILESGYIEQLVEDQTWTSFPTLYHTERPDTVAGNILEGRIAIFVDGTPFVLLAPAVFIQFFQAAEDYYMRFDIATALPANINIFHFNYRPLHLHCRDNLPSGNDTNTAGDQYCRSTGISAVPGFCGSSHDGNHI</sequence>
<gene>
    <name evidence="5" type="ORF">J1TS3_18360</name>
</gene>
<keyword evidence="6" id="KW-1185">Reference proteome</keyword>
<protein>
    <recommendedName>
        <fullName evidence="7">Spore germination protein</fullName>
    </recommendedName>
</protein>
<keyword evidence="3" id="KW-0472">Membrane</keyword>
<evidence type="ECO:0000256" key="1">
    <source>
        <dbReference type="ARBA" id="ARBA00004141"/>
    </source>
</evidence>
<evidence type="ECO:0000256" key="3">
    <source>
        <dbReference type="ARBA" id="ARBA00023136"/>
    </source>
</evidence>